<feature type="compositionally biased region" description="Polar residues" evidence="1">
    <location>
        <begin position="13"/>
        <end position="23"/>
    </location>
</feature>
<dbReference type="EMBL" id="HBEV01014009">
    <property type="protein sequence ID" value="CAD8593511.1"/>
    <property type="molecule type" value="Transcribed_RNA"/>
</dbReference>
<protein>
    <submittedName>
        <fullName evidence="2">Uncharacterized protein</fullName>
    </submittedName>
</protein>
<organism evidence="2">
    <name type="scientific">Micromonas pusilla</name>
    <name type="common">Picoplanktonic green alga</name>
    <name type="synonym">Chromulina pusilla</name>
    <dbReference type="NCBI Taxonomy" id="38833"/>
    <lineage>
        <taxon>Eukaryota</taxon>
        <taxon>Viridiplantae</taxon>
        <taxon>Chlorophyta</taxon>
        <taxon>Mamiellophyceae</taxon>
        <taxon>Mamiellales</taxon>
        <taxon>Mamiellaceae</taxon>
        <taxon>Micromonas</taxon>
    </lineage>
</organism>
<reference evidence="2" key="1">
    <citation type="submission" date="2021-01" db="EMBL/GenBank/DDBJ databases">
        <authorList>
            <person name="Corre E."/>
            <person name="Pelletier E."/>
            <person name="Niang G."/>
            <person name="Scheremetjew M."/>
            <person name="Finn R."/>
            <person name="Kale V."/>
            <person name="Holt S."/>
            <person name="Cochrane G."/>
            <person name="Meng A."/>
            <person name="Brown T."/>
            <person name="Cohen L."/>
        </authorList>
    </citation>
    <scope>NUCLEOTIDE SEQUENCE</scope>
    <source>
        <strain evidence="2">CCMP494</strain>
    </source>
</reference>
<name>A0A7S0PVB0_MICPS</name>
<proteinExistence type="predicted"/>
<feature type="region of interest" description="Disordered" evidence="1">
    <location>
        <begin position="1"/>
        <end position="23"/>
    </location>
</feature>
<sequence>MIGMLVPPGVRQAENTDGSTTRSEIQRRASGLIFFSFLPVIVSNTSFNNQVAFFISPGAPSYPFQKNRFVLPAFKFFASVEYQSSRYAIAPPVETKTRKKESGRL</sequence>
<accession>A0A7S0PVB0</accession>
<dbReference type="AlphaFoldDB" id="A0A7S0PVB0"/>
<evidence type="ECO:0000256" key="1">
    <source>
        <dbReference type="SAM" id="MobiDB-lite"/>
    </source>
</evidence>
<evidence type="ECO:0000313" key="2">
    <source>
        <dbReference type="EMBL" id="CAD8593511.1"/>
    </source>
</evidence>
<gene>
    <name evidence="2" type="ORF">MSP1404_LOCUS10915</name>
</gene>